<name>A0A371CKN2_9APHY</name>
<evidence type="ECO:0000313" key="3">
    <source>
        <dbReference type="Proteomes" id="UP000256964"/>
    </source>
</evidence>
<gene>
    <name evidence="2" type="ORF">OH76DRAFT_286588</name>
</gene>
<protein>
    <submittedName>
        <fullName evidence="2">Uncharacterized protein</fullName>
    </submittedName>
</protein>
<organism evidence="2 3">
    <name type="scientific">Lentinus brumalis</name>
    <dbReference type="NCBI Taxonomy" id="2498619"/>
    <lineage>
        <taxon>Eukaryota</taxon>
        <taxon>Fungi</taxon>
        <taxon>Dikarya</taxon>
        <taxon>Basidiomycota</taxon>
        <taxon>Agaricomycotina</taxon>
        <taxon>Agaricomycetes</taxon>
        <taxon>Polyporales</taxon>
        <taxon>Polyporaceae</taxon>
        <taxon>Lentinus</taxon>
    </lineage>
</organism>
<feature type="region of interest" description="Disordered" evidence="1">
    <location>
        <begin position="24"/>
        <end position="47"/>
    </location>
</feature>
<keyword evidence="3" id="KW-1185">Reference proteome</keyword>
<proteinExistence type="predicted"/>
<dbReference type="Proteomes" id="UP000256964">
    <property type="component" value="Unassembled WGS sequence"/>
</dbReference>
<evidence type="ECO:0000256" key="1">
    <source>
        <dbReference type="SAM" id="MobiDB-lite"/>
    </source>
</evidence>
<evidence type="ECO:0000313" key="2">
    <source>
        <dbReference type="EMBL" id="RDX40835.1"/>
    </source>
</evidence>
<dbReference type="AlphaFoldDB" id="A0A371CKN2"/>
<sequence>MHYGHLSGIHSSFYFNQNCARISSSQLSSRPPAQSVGRRERQRDHGLNKLRAHYRRISGQEATNTGQRETRAQAAPFRHVKITSGKAISSYQNARGRHPQSDPGVPSALALAASHLPLPAMCSVFYRPASPLWRSARGTPGLWLAGTVHRQWTACSSPRRILIAHSQGSTAPARRAAGHGIPIAGWSEVMGGGWKQNAGCECFPTSVEKANLRGLWRRRQTPHGMAWVLPPGNLAHAEVAEDRHRPATCVLSLCTARSANIMSGG</sequence>
<reference evidence="2 3" key="1">
    <citation type="journal article" date="2018" name="Biotechnol. Biofuels">
        <title>Integrative visual omics of the white-rot fungus Polyporus brumalis exposes the biotechnological potential of its oxidative enzymes for delignifying raw plant biomass.</title>
        <authorList>
            <person name="Miyauchi S."/>
            <person name="Rancon A."/>
            <person name="Drula E."/>
            <person name="Hage H."/>
            <person name="Chaduli D."/>
            <person name="Favel A."/>
            <person name="Grisel S."/>
            <person name="Henrissat B."/>
            <person name="Herpoel-Gimbert I."/>
            <person name="Ruiz-Duenas F.J."/>
            <person name="Chevret D."/>
            <person name="Hainaut M."/>
            <person name="Lin J."/>
            <person name="Wang M."/>
            <person name="Pangilinan J."/>
            <person name="Lipzen A."/>
            <person name="Lesage-Meessen L."/>
            <person name="Navarro D."/>
            <person name="Riley R."/>
            <person name="Grigoriev I.V."/>
            <person name="Zhou S."/>
            <person name="Raouche S."/>
            <person name="Rosso M.N."/>
        </authorList>
    </citation>
    <scope>NUCLEOTIDE SEQUENCE [LARGE SCALE GENOMIC DNA]</scope>
    <source>
        <strain evidence="2 3">BRFM 1820</strain>
    </source>
</reference>
<accession>A0A371CKN2</accession>
<dbReference type="EMBL" id="KZ857535">
    <property type="protein sequence ID" value="RDX40835.1"/>
    <property type="molecule type" value="Genomic_DNA"/>
</dbReference>
<feature type="compositionally biased region" description="Basic and acidic residues" evidence="1">
    <location>
        <begin position="37"/>
        <end position="47"/>
    </location>
</feature>